<organism evidence="1 2">
    <name type="scientific">Flavobacterium chilense</name>
    <dbReference type="NCBI Taxonomy" id="946677"/>
    <lineage>
        <taxon>Bacteria</taxon>
        <taxon>Pseudomonadati</taxon>
        <taxon>Bacteroidota</taxon>
        <taxon>Flavobacteriia</taxon>
        <taxon>Flavobacteriales</taxon>
        <taxon>Flavobacteriaceae</taxon>
        <taxon>Flavobacterium</taxon>
    </lineage>
</organism>
<evidence type="ECO:0000313" key="1">
    <source>
        <dbReference type="EMBL" id="SHL93272.1"/>
    </source>
</evidence>
<dbReference type="EMBL" id="FRBT01000003">
    <property type="protein sequence ID" value="SHL93272.1"/>
    <property type="molecule type" value="Genomic_DNA"/>
</dbReference>
<sequence length="225" mass="25240">MVRGCSISLNQLADFSQSTLAKKKSIIKQQKTPNSFKIAYYQLAKARIKKVMANKGDIQPVLDGMEILKSKTLTKPRQINDRVVSLDALQRFVSIQIPSLLKNYDYKVLKNVESKSIVIKGVEVIVSPDLIIEIDIDGKKYLGAVKTHISKGNKFDRKQQTYVASTLHKYLESQVAKNGEIVLPELCISIDVFGEGIVTSPVNITDKIKDIEVICEEIKMLWDAT</sequence>
<evidence type="ECO:0000313" key="2">
    <source>
        <dbReference type="Proteomes" id="UP000184028"/>
    </source>
</evidence>
<dbReference type="OrthoDB" id="1494722at2"/>
<accession>A0A1M7EN77</accession>
<protein>
    <submittedName>
        <fullName evidence="1">Uncharacterized protein</fullName>
    </submittedName>
</protein>
<reference evidence="2" key="1">
    <citation type="submission" date="2016-11" db="EMBL/GenBank/DDBJ databases">
        <authorList>
            <person name="Varghese N."/>
            <person name="Submissions S."/>
        </authorList>
    </citation>
    <scope>NUCLEOTIDE SEQUENCE [LARGE SCALE GENOMIC DNA]</scope>
    <source>
        <strain evidence="2">DSM 24724</strain>
    </source>
</reference>
<dbReference type="RefSeq" id="WP_068845573.1">
    <property type="nucleotide sequence ID" value="NZ_FRBT01000003.1"/>
</dbReference>
<dbReference type="Proteomes" id="UP000184028">
    <property type="component" value="Unassembled WGS sequence"/>
</dbReference>
<dbReference type="STRING" id="946677.SAMN05444484_1036"/>
<proteinExistence type="predicted"/>
<keyword evidence="2" id="KW-1185">Reference proteome</keyword>
<dbReference type="AlphaFoldDB" id="A0A1M7EN77"/>
<name>A0A1M7EN77_9FLAO</name>
<gene>
    <name evidence="1" type="ORF">SAMN05444484_1036</name>
</gene>